<keyword evidence="2" id="KW-1003">Cell membrane</keyword>
<feature type="transmembrane region" description="Helical" evidence="8">
    <location>
        <begin position="467"/>
        <end position="487"/>
    </location>
</feature>
<dbReference type="EMBL" id="JACOPD010000003">
    <property type="protein sequence ID" value="MBC5680529.1"/>
    <property type="molecule type" value="Genomic_DNA"/>
</dbReference>
<dbReference type="InterPro" id="IPR050833">
    <property type="entry name" value="Poly_Biosynth_Transport"/>
</dbReference>
<feature type="transmembrane region" description="Helical" evidence="8">
    <location>
        <begin position="94"/>
        <end position="115"/>
    </location>
</feature>
<comment type="caution">
    <text evidence="9">The sequence shown here is derived from an EMBL/GenBank/DDBJ whole genome shotgun (WGS) entry which is preliminary data.</text>
</comment>
<evidence type="ECO:0000256" key="8">
    <source>
        <dbReference type="SAM" id="Phobius"/>
    </source>
</evidence>
<feature type="transmembrane region" description="Helical" evidence="8">
    <location>
        <begin position="241"/>
        <end position="262"/>
    </location>
</feature>
<feature type="transmembrane region" description="Helical" evidence="8">
    <location>
        <begin position="200"/>
        <end position="220"/>
    </location>
</feature>
<dbReference type="Proteomes" id="UP000628463">
    <property type="component" value="Unassembled WGS sequence"/>
</dbReference>
<evidence type="ECO:0000256" key="3">
    <source>
        <dbReference type="ARBA" id="ARBA00022692"/>
    </source>
</evidence>
<keyword evidence="4" id="KW-0133">Cell shape</keyword>
<evidence type="ECO:0000313" key="9">
    <source>
        <dbReference type="EMBL" id="MBC5680529.1"/>
    </source>
</evidence>
<dbReference type="InterPro" id="IPR024923">
    <property type="entry name" value="PG_synth_SpoVB"/>
</dbReference>
<dbReference type="Pfam" id="PF03023">
    <property type="entry name" value="MurJ"/>
    <property type="match status" value="1"/>
</dbReference>
<accession>A0ABR7FZB2</accession>
<keyword evidence="3 8" id="KW-0812">Transmembrane</keyword>
<feature type="transmembrane region" description="Helical" evidence="8">
    <location>
        <begin position="127"/>
        <end position="148"/>
    </location>
</feature>
<dbReference type="PANTHER" id="PTHR30250">
    <property type="entry name" value="PST FAMILY PREDICTED COLANIC ACID TRANSPORTER"/>
    <property type="match status" value="1"/>
</dbReference>
<keyword evidence="5" id="KW-0573">Peptidoglycan synthesis</keyword>
<feature type="transmembrane region" description="Helical" evidence="8">
    <location>
        <begin position="297"/>
        <end position="321"/>
    </location>
</feature>
<dbReference type="PANTHER" id="PTHR30250:SF21">
    <property type="entry name" value="LIPID II FLIPPASE MURJ"/>
    <property type="match status" value="1"/>
</dbReference>
<keyword evidence="6 8" id="KW-1133">Transmembrane helix</keyword>
<feature type="transmembrane region" description="Helical" evidence="8">
    <location>
        <begin position="407"/>
        <end position="423"/>
    </location>
</feature>
<dbReference type="InterPro" id="IPR004268">
    <property type="entry name" value="MurJ"/>
</dbReference>
<feature type="transmembrane region" description="Helical" evidence="8">
    <location>
        <begin position="429"/>
        <end position="447"/>
    </location>
</feature>
<feature type="transmembrane region" description="Helical" evidence="8">
    <location>
        <begin position="12"/>
        <end position="34"/>
    </location>
</feature>
<keyword evidence="7 8" id="KW-0472">Membrane</keyword>
<feature type="transmembrane region" description="Helical" evidence="8">
    <location>
        <begin position="54"/>
        <end position="74"/>
    </location>
</feature>
<dbReference type="CDD" id="cd13124">
    <property type="entry name" value="MATE_SpoVB_like"/>
    <property type="match status" value="1"/>
</dbReference>
<name>A0ABR7FZB2_9FIRM</name>
<gene>
    <name evidence="9" type="ORF">H8S01_06080</name>
</gene>
<dbReference type="PIRSF" id="PIRSF038958">
    <property type="entry name" value="PG_synth_SpoVB"/>
    <property type="match status" value="1"/>
</dbReference>
<evidence type="ECO:0000256" key="4">
    <source>
        <dbReference type="ARBA" id="ARBA00022960"/>
    </source>
</evidence>
<comment type="subcellular location">
    <subcellularLocation>
        <location evidence="1">Cell membrane</location>
        <topology evidence="1">Multi-pass membrane protein</topology>
    </subcellularLocation>
</comment>
<feature type="transmembrane region" description="Helical" evidence="8">
    <location>
        <begin position="160"/>
        <end position="180"/>
    </location>
</feature>
<evidence type="ECO:0000256" key="6">
    <source>
        <dbReference type="ARBA" id="ARBA00022989"/>
    </source>
</evidence>
<evidence type="ECO:0000313" key="10">
    <source>
        <dbReference type="Proteomes" id="UP000628463"/>
    </source>
</evidence>
<feature type="transmembrane region" description="Helical" evidence="8">
    <location>
        <begin position="375"/>
        <end position="395"/>
    </location>
</feature>
<sequence>MLMAENKKRNFLVHGGILAMAGIIVRIIGMFYRIPLMNIIGSEGNGIYSVAYNIYNIMLVLSSYGLPMAVSKLISARFITKQYKNAAQVFRCSLTVSICTGGAAALILFFGAGVIEKLYRGVPGLAIPLRVLAPTIFLVAIMGVMRGFYQGQGTMIPTAVSQLVEQVMNAVVSILAAYLLTSAYKNSVETAAYGAAGGTMGTAFGALSGLILLVVIYILYRPTFRRMIKKDKVSSVHSDKDVYKTIIITMIPIILGQTLYQISAVIDDAMFSNIMVGRNISSNIKADLGNFSSSYSLLIGIPQGVASAMSASMLPSIVASYTQGDNASVKDKIAQTIKTNMFIAIPSFVGLVTLGKPIIQLLFSRYNSTQGAMMLKIGAIAVVFYTLATVTSSALQGIDKMNVPVKHSLISLVVHIVLVYFMLRWSRLGIYGIVIGNASFPILIFILNLKSLKEYIDYDLEYIRTFLIPLCCSVIMGIAVSLTYKLLYSACHINIVALMCAFVVAGVTYFGTIFLLKKEGKY</sequence>
<evidence type="ECO:0000256" key="7">
    <source>
        <dbReference type="ARBA" id="ARBA00023136"/>
    </source>
</evidence>
<organism evidence="9 10">
    <name type="scientific">Lachnospira hominis</name>
    <name type="common">ex Liu et al. 2021</name>
    <dbReference type="NCBI Taxonomy" id="2763051"/>
    <lineage>
        <taxon>Bacteria</taxon>
        <taxon>Bacillati</taxon>
        <taxon>Bacillota</taxon>
        <taxon>Clostridia</taxon>
        <taxon>Lachnospirales</taxon>
        <taxon>Lachnospiraceae</taxon>
        <taxon>Lachnospira</taxon>
    </lineage>
</organism>
<feature type="transmembrane region" description="Helical" evidence="8">
    <location>
        <begin position="493"/>
        <end position="516"/>
    </location>
</feature>
<keyword evidence="10" id="KW-1185">Reference proteome</keyword>
<proteinExistence type="predicted"/>
<evidence type="ECO:0000256" key="5">
    <source>
        <dbReference type="ARBA" id="ARBA00022984"/>
    </source>
</evidence>
<evidence type="ECO:0000256" key="1">
    <source>
        <dbReference type="ARBA" id="ARBA00004651"/>
    </source>
</evidence>
<reference evidence="9 10" key="1">
    <citation type="submission" date="2020-08" db="EMBL/GenBank/DDBJ databases">
        <title>Genome public.</title>
        <authorList>
            <person name="Liu C."/>
            <person name="Sun Q."/>
        </authorList>
    </citation>
    <scope>NUCLEOTIDE SEQUENCE [LARGE SCALE GENOMIC DNA]</scope>
    <source>
        <strain evidence="9 10">NSJ-43</strain>
    </source>
</reference>
<feature type="transmembrane region" description="Helical" evidence="8">
    <location>
        <begin position="342"/>
        <end position="363"/>
    </location>
</feature>
<protein>
    <submittedName>
        <fullName evidence="9">Polysaccharide biosynthesis protein</fullName>
    </submittedName>
</protein>
<evidence type="ECO:0000256" key="2">
    <source>
        <dbReference type="ARBA" id="ARBA00022475"/>
    </source>
</evidence>